<dbReference type="InterPro" id="IPR050445">
    <property type="entry name" value="Bact_polysacc_biosynth/exp"/>
</dbReference>
<dbReference type="AlphaFoldDB" id="A0A239E3Y2"/>
<dbReference type="EMBL" id="FZON01000013">
    <property type="protein sequence ID" value="SNS38594.1"/>
    <property type="molecule type" value="Genomic_DNA"/>
</dbReference>
<feature type="compositionally biased region" description="Basic and acidic residues" evidence="3">
    <location>
        <begin position="56"/>
        <end position="72"/>
    </location>
</feature>
<feature type="region of interest" description="Disordered" evidence="3">
    <location>
        <begin position="53"/>
        <end position="72"/>
    </location>
</feature>
<dbReference type="InterPro" id="IPR002586">
    <property type="entry name" value="CobQ/CobB/MinD/ParA_Nub-bd_dom"/>
</dbReference>
<feature type="compositionally biased region" description="Basic and acidic residues" evidence="3">
    <location>
        <begin position="83"/>
        <end position="121"/>
    </location>
</feature>
<dbReference type="InterPro" id="IPR005702">
    <property type="entry name" value="Wzc-like_C"/>
</dbReference>
<feature type="compositionally biased region" description="Basic and acidic residues" evidence="3">
    <location>
        <begin position="129"/>
        <end position="213"/>
    </location>
</feature>
<reference evidence="5 6" key="1">
    <citation type="submission" date="2017-06" db="EMBL/GenBank/DDBJ databases">
        <authorList>
            <person name="Kim H.J."/>
            <person name="Triplett B.A."/>
        </authorList>
    </citation>
    <scope>NUCLEOTIDE SEQUENCE [LARGE SCALE GENOMIC DNA]</scope>
    <source>
        <strain evidence="5 6">DSM 11445</strain>
    </source>
</reference>
<evidence type="ECO:0000259" key="4">
    <source>
        <dbReference type="Pfam" id="PF01656"/>
    </source>
</evidence>
<dbReference type="SUPFAM" id="SSF52540">
    <property type="entry name" value="P-loop containing nucleoside triphosphate hydrolases"/>
    <property type="match status" value="1"/>
</dbReference>
<organism evidence="5 6">
    <name type="scientific">Antarctobacter heliothermus</name>
    <dbReference type="NCBI Taxonomy" id="74033"/>
    <lineage>
        <taxon>Bacteria</taxon>
        <taxon>Pseudomonadati</taxon>
        <taxon>Pseudomonadota</taxon>
        <taxon>Alphaproteobacteria</taxon>
        <taxon>Rhodobacterales</taxon>
        <taxon>Roseobacteraceae</taxon>
        <taxon>Antarctobacter</taxon>
    </lineage>
</organism>
<name>A0A239E3Y2_9RHOB</name>
<proteinExistence type="predicted"/>
<feature type="domain" description="CobQ/CobB/MinD/ParA nucleotide binding" evidence="4">
    <location>
        <begin position="310"/>
        <end position="490"/>
    </location>
</feature>
<feature type="compositionally biased region" description="Low complexity" evidence="3">
    <location>
        <begin position="15"/>
        <end position="28"/>
    </location>
</feature>
<evidence type="ECO:0000256" key="2">
    <source>
        <dbReference type="ARBA" id="ARBA00022840"/>
    </source>
</evidence>
<dbReference type="Gene3D" id="3.40.50.300">
    <property type="entry name" value="P-loop containing nucleotide triphosphate hydrolases"/>
    <property type="match status" value="1"/>
</dbReference>
<dbReference type="Pfam" id="PF01656">
    <property type="entry name" value="CbiA"/>
    <property type="match status" value="1"/>
</dbReference>
<keyword evidence="2" id="KW-0067">ATP-binding</keyword>
<sequence>MNMMDSPKFKRKRTSATAPHPAADAASPYAAVKAASQEAARLRAEAEAQRIAKAAEQAKSEEKARRKAEFEERAQVEALRRVKAAREQRAADALKASEDAERQERERQHREAEEARTRQEATKAAQDAAEIRQQAEKRAAKEAARRARAERDAEDRAASALRDAEMAKAKRLADEHQRAAEAEAKRLAEAAQRKADAEARDAEVRRVEEDARRKAQQAPAPVLPLTDMIPVTRRAEPAPDPAPAPVTPTAQPVADVETAWSVLPELTVEKAHLARNRIITATREDPAHGAFDVLRTRLLQALSENGWRRVAITSPGKDCGKTFTAANLAISLSRQENCRTLLMDLDMRRPSLHRVLGVDSPGSVGDMLRGMIPPETHLHRMGRNPINAGRNIAFALNDRPEAYASELLQDPRSAETLSAIEEQFAPDVVLFDLPPALFYDDVIAARPLFDGVLLVVGGGLTTESEISEVERRLGDSMPILGMVLNMAEGTDISRYTY</sequence>
<accession>A0A239E3Y2</accession>
<protein>
    <submittedName>
        <fullName evidence="5">Chromosome partitioning ATPase, Mrp family, contains Fe-S cluster</fullName>
    </submittedName>
</protein>
<dbReference type="Proteomes" id="UP000198440">
    <property type="component" value="Unassembled WGS sequence"/>
</dbReference>
<evidence type="ECO:0000313" key="5">
    <source>
        <dbReference type="EMBL" id="SNS38594.1"/>
    </source>
</evidence>
<dbReference type="PANTHER" id="PTHR32309">
    <property type="entry name" value="TYROSINE-PROTEIN KINASE"/>
    <property type="match status" value="1"/>
</dbReference>
<keyword evidence="1" id="KW-0547">Nucleotide-binding</keyword>
<evidence type="ECO:0000256" key="1">
    <source>
        <dbReference type="ARBA" id="ARBA00022741"/>
    </source>
</evidence>
<gene>
    <name evidence="5" type="ORF">SAMN04488078_101315</name>
</gene>
<dbReference type="PANTHER" id="PTHR32309:SF31">
    <property type="entry name" value="CAPSULAR EXOPOLYSACCHARIDE FAMILY"/>
    <property type="match status" value="1"/>
</dbReference>
<dbReference type="InterPro" id="IPR027417">
    <property type="entry name" value="P-loop_NTPase"/>
</dbReference>
<evidence type="ECO:0000256" key="3">
    <source>
        <dbReference type="SAM" id="MobiDB-lite"/>
    </source>
</evidence>
<evidence type="ECO:0000313" key="6">
    <source>
        <dbReference type="Proteomes" id="UP000198440"/>
    </source>
</evidence>
<dbReference type="CDD" id="cd05387">
    <property type="entry name" value="BY-kinase"/>
    <property type="match status" value="1"/>
</dbReference>
<dbReference type="RefSeq" id="WP_245823206.1">
    <property type="nucleotide sequence ID" value="NZ_FZON01000013.1"/>
</dbReference>
<feature type="region of interest" description="Disordered" evidence="3">
    <location>
        <begin position="83"/>
        <end position="228"/>
    </location>
</feature>
<feature type="region of interest" description="Disordered" evidence="3">
    <location>
        <begin position="1"/>
        <end position="28"/>
    </location>
</feature>